<organism evidence="1 2">
    <name type="scientific">Actinopolyspora xinjiangensis</name>
    <dbReference type="NCBI Taxonomy" id="405564"/>
    <lineage>
        <taxon>Bacteria</taxon>
        <taxon>Bacillati</taxon>
        <taxon>Actinomycetota</taxon>
        <taxon>Actinomycetes</taxon>
        <taxon>Actinopolysporales</taxon>
        <taxon>Actinopolysporaceae</taxon>
        <taxon>Actinopolyspora</taxon>
    </lineage>
</organism>
<dbReference type="AlphaFoldDB" id="A0A1H0VQ37"/>
<reference evidence="2" key="1">
    <citation type="submission" date="2016-10" db="EMBL/GenBank/DDBJ databases">
        <authorList>
            <person name="Varghese N."/>
            <person name="Submissions S."/>
        </authorList>
    </citation>
    <scope>NUCLEOTIDE SEQUENCE [LARGE SCALE GENOMIC DNA]</scope>
    <source>
        <strain evidence="2">DSM 46732</strain>
    </source>
</reference>
<dbReference type="Proteomes" id="UP000199497">
    <property type="component" value="Unassembled WGS sequence"/>
</dbReference>
<evidence type="ECO:0000313" key="1">
    <source>
        <dbReference type="EMBL" id="SDP80729.1"/>
    </source>
</evidence>
<gene>
    <name evidence="1" type="ORF">SAMN04487905_109158</name>
</gene>
<keyword evidence="2" id="KW-1185">Reference proteome</keyword>
<evidence type="ECO:0000313" key="2">
    <source>
        <dbReference type="Proteomes" id="UP000199497"/>
    </source>
</evidence>
<accession>A0A1H0VQ37</accession>
<dbReference type="RefSeq" id="WP_139182991.1">
    <property type="nucleotide sequence ID" value="NZ_FNJR01000009.1"/>
</dbReference>
<sequence>MLSPEFLGTSDEEAPRTADPGAVTVFLVVVPQQWPPDERRHALREHPSGHRLRTQIRALCGTSVIVPFPTVPRRDGESSITEPVIDCEHCEAAMRERGYRGVVLESG</sequence>
<proteinExistence type="predicted"/>
<protein>
    <submittedName>
        <fullName evidence="1">Uncharacterized protein</fullName>
    </submittedName>
</protein>
<name>A0A1H0VQ37_9ACTN</name>
<dbReference type="EMBL" id="FNJR01000009">
    <property type="protein sequence ID" value="SDP80729.1"/>
    <property type="molecule type" value="Genomic_DNA"/>
</dbReference>
<dbReference type="OrthoDB" id="5187728at2"/>